<sequence>MKSRHAEQAGLGVILFSSHGVVEKVWTDVVLAISSLEAEFLAVKLAIEVGIEFGSPVLIHVDCKEFVQSILDQAFSGIGWFCFHLTYSAD</sequence>
<protein>
    <recommendedName>
        <fullName evidence="4">RNase H type-1 domain-containing protein</fullName>
    </recommendedName>
</protein>
<evidence type="ECO:0008006" key="4">
    <source>
        <dbReference type="Google" id="ProtNLM"/>
    </source>
</evidence>
<gene>
    <name evidence="2" type="ORF">L484_000060</name>
    <name evidence="1" type="ORF">L484_013862</name>
</gene>
<accession>W9SFL8</accession>
<reference evidence="2" key="2">
    <citation type="submission" date="2013-06" db="EMBL/GenBank/DDBJ databases">
        <title>Draft Genome Sequence of a Mulberry Tree, Morus notabilis C.K. Schn.</title>
        <authorList>
            <person name="He N."/>
            <person name="Zhao S."/>
        </authorList>
    </citation>
    <scope>NUCLEOTIDE SEQUENCE</scope>
</reference>
<reference evidence="3" key="1">
    <citation type="submission" date="2013-01" db="EMBL/GenBank/DDBJ databases">
        <title>Draft Genome Sequence of a Mulberry Tree, Morus notabilis C.K. Schneid.</title>
        <authorList>
            <person name="He N."/>
            <person name="Zhao S."/>
        </authorList>
    </citation>
    <scope>NUCLEOTIDE SEQUENCE</scope>
</reference>
<keyword evidence="3" id="KW-1185">Reference proteome</keyword>
<dbReference type="EMBL" id="KE645645">
    <property type="protein sequence ID" value="EXC63850.1"/>
    <property type="molecule type" value="Genomic_DNA"/>
</dbReference>
<name>W9SFL8_9ROSA</name>
<evidence type="ECO:0000313" key="1">
    <source>
        <dbReference type="EMBL" id="EXB44444.1"/>
    </source>
</evidence>
<dbReference type="Proteomes" id="UP000030645">
    <property type="component" value="Unassembled WGS sequence"/>
</dbReference>
<organism evidence="2 3">
    <name type="scientific">Morus notabilis</name>
    <dbReference type="NCBI Taxonomy" id="981085"/>
    <lineage>
        <taxon>Eukaryota</taxon>
        <taxon>Viridiplantae</taxon>
        <taxon>Streptophyta</taxon>
        <taxon>Embryophyta</taxon>
        <taxon>Tracheophyta</taxon>
        <taxon>Spermatophyta</taxon>
        <taxon>Magnoliopsida</taxon>
        <taxon>eudicotyledons</taxon>
        <taxon>Gunneridae</taxon>
        <taxon>Pentapetalae</taxon>
        <taxon>rosids</taxon>
        <taxon>fabids</taxon>
        <taxon>Rosales</taxon>
        <taxon>Moraceae</taxon>
        <taxon>Moreae</taxon>
        <taxon>Morus</taxon>
    </lineage>
</organism>
<evidence type="ECO:0000313" key="2">
    <source>
        <dbReference type="EMBL" id="EXC63850.1"/>
    </source>
</evidence>
<dbReference type="InterPro" id="IPR012337">
    <property type="entry name" value="RNaseH-like_sf"/>
</dbReference>
<evidence type="ECO:0000313" key="3">
    <source>
        <dbReference type="Proteomes" id="UP000030645"/>
    </source>
</evidence>
<dbReference type="AlphaFoldDB" id="W9SFL8"/>
<proteinExistence type="predicted"/>
<dbReference type="SUPFAM" id="SSF53098">
    <property type="entry name" value="Ribonuclease H-like"/>
    <property type="match status" value="1"/>
</dbReference>
<dbReference type="EMBL" id="KE343864">
    <property type="protein sequence ID" value="EXB44444.1"/>
    <property type="molecule type" value="Genomic_DNA"/>
</dbReference>